<dbReference type="EMBL" id="JBHULN010000015">
    <property type="protein sequence ID" value="MFD2573167.1"/>
    <property type="molecule type" value="Genomic_DNA"/>
</dbReference>
<sequence length="380" mass="43865">MSQTNVITSFNRWFRLVGTPLFGLLLYLIIYYIDPQSFNEPSYHGPNAWQTYCIDICTALFGAYLLSESSLWTTRGLDWLMPWEKKPMLRFITQFFALVFDSVLTIGVLIWLLILLEDPNYQFTETDWLSIRQTVVFGSLMALFLNAIHTGAYFFGRWQASMLEAERLKRESVEARYEALKSQLDPHFLFNNLNTLTAIVEESPRQAVDFIENLSLVYRYILQKRNQTLVTLDEELDLANAYLYLLEKRFGDNIRAEITIPAKYRSWRLPPMTLQLLLENAVKHNIVNSSRPLHIRLTVNDPGELIVVNNRQKRLAMQTAVHADINLPPADDSHTTAPPSSPSGVGLRNIQNRYRLLGQQPPLVTETDQYFTVQLALLMP</sequence>
<dbReference type="PANTHER" id="PTHR34220:SF7">
    <property type="entry name" value="SENSOR HISTIDINE KINASE YPDA"/>
    <property type="match status" value="1"/>
</dbReference>
<feature type="region of interest" description="Disordered" evidence="1">
    <location>
        <begin position="326"/>
        <end position="346"/>
    </location>
</feature>
<feature type="transmembrane region" description="Helical" evidence="2">
    <location>
        <begin position="88"/>
        <end position="114"/>
    </location>
</feature>
<evidence type="ECO:0000313" key="4">
    <source>
        <dbReference type="EMBL" id="MFD2573167.1"/>
    </source>
</evidence>
<dbReference type="RefSeq" id="WP_381525760.1">
    <property type="nucleotide sequence ID" value="NZ_JBHULN010000015.1"/>
</dbReference>
<keyword evidence="2" id="KW-1133">Transmembrane helix</keyword>
<keyword evidence="2" id="KW-0472">Membrane</keyword>
<evidence type="ECO:0000256" key="1">
    <source>
        <dbReference type="SAM" id="MobiDB-lite"/>
    </source>
</evidence>
<keyword evidence="4" id="KW-0418">Kinase</keyword>
<dbReference type="EC" id="2.7.13.3" evidence="4"/>
<proteinExistence type="predicted"/>
<keyword evidence="4" id="KW-0808">Transferase</keyword>
<dbReference type="GO" id="GO:0004673">
    <property type="term" value="F:protein histidine kinase activity"/>
    <property type="evidence" value="ECO:0007669"/>
    <property type="project" value="UniProtKB-EC"/>
</dbReference>
<gene>
    <name evidence="4" type="ORF">ACFSUS_21170</name>
</gene>
<dbReference type="Pfam" id="PF06580">
    <property type="entry name" value="His_kinase"/>
    <property type="match status" value="1"/>
</dbReference>
<dbReference type="Proteomes" id="UP001597469">
    <property type="component" value="Unassembled WGS sequence"/>
</dbReference>
<dbReference type="InterPro" id="IPR050640">
    <property type="entry name" value="Bact_2-comp_sensor_kinase"/>
</dbReference>
<protein>
    <submittedName>
        <fullName evidence="4">Sensor histidine kinase</fullName>
        <ecNumber evidence="4">2.7.13.3</ecNumber>
    </submittedName>
</protein>
<dbReference type="InterPro" id="IPR010559">
    <property type="entry name" value="Sig_transdc_His_kin_internal"/>
</dbReference>
<feature type="domain" description="Signal transduction histidine kinase internal region" evidence="3">
    <location>
        <begin position="175"/>
        <end position="253"/>
    </location>
</feature>
<comment type="caution">
    <text evidence="4">The sequence shown here is derived from an EMBL/GenBank/DDBJ whole genome shotgun (WGS) entry which is preliminary data.</text>
</comment>
<keyword evidence="2" id="KW-0812">Transmembrane</keyword>
<feature type="transmembrane region" description="Helical" evidence="2">
    <location>
        <begin position="48"/>
        <end position="67"/>
    </location>
</feature>
<evidence type="ECO:0000259" key="3">
    <source>
        <dbReference type="Pfam" id="PF06580"/>
    </source>
</evidence>
<evidence type="ECO:0000256" key="2">
    <source>
        <dbReference type="SAM" id="Phobius"/>
    </source>
</evidence>
<feature type="transmembrane region" description="Helical" evidence="2">
    <location>
        <begin position="134"/>
        <end position="155"/>
    </location>
</feature>
<feature type="transmembrane region" description="Helical" evidence="2">
    <location>
        <begin position="12"/>
        <end position="33"/>
    </location>
</feature>
<name>A0ABW5M9C0_9BACT</name>
<organism evidence="4 5">
    <name type="scientific">Spirosoma soli</name>
    <dbReference type="NCBI Taxonomy" id="1770529"/>
    <lineage>
        <taxon>Bacteria</taxon>
        <taxon>Pseudomonadati</taxon>
        <taxon>Bacteroidota</taxon>
        <taxon>Cytophagia</taxon>
        <taxon>Cytophagales</taxon>
        <taxon>Cytophagaceae</taxon>
        <taxon>Spirosoma</taxon>
    </lineage>
</organism>
<reference evidence="5" key="1">
    <citation type="journal article" date="2019" name="Int. J. Syst. Evol. Microbiol.">
        <title>The Global Catalogue of Microorganisms (GCM) 10K type strain sequencing project: providing services to taxonomists for standard genome sequencing and annotation.</title>
        <authorList>
            <consortium name="The Broad Institute Genomics Platform"/>
            <consortium name="The Broad Institute Genome Sequencing Center for Infectious Disease"/>
            <person name="Wu L."/>
            <person name="Ma J."/>
        </authorList>
    </citation>
    <scope>NUCLEOTIDE SEQUENCE [LARGE SCALE GENOMIC DNA]</scope>
    <source>
        <strain evidence="5">KCTC 42805</strain>
    </source>
</reference>
<keyword evidence="5" id="KW-1185">Reference proteome</keyword>
<dbReference type="PANTHER" id="PTHR34220">
    <property type="entry name" value="SENSOR HISTIDINE KINASE YPDA"/>
    <property type="match status" value="1"/>
</dbReference>
<evidence type="ECO:0000313" key="5">
    <source>
        <dbReference type="Proteomes" id="UP001597469"/>
    </source>
</evidence>
<accession>A0ABW5M9C0</accession>